<accession>A0AAD6UI14</accession>
<feature type="domain" description="Deacetylase sirtuin-type" evidence="8">
    <location>
        <begin position="11"/>
        <end position="340"/>
    </location>
</feature>
<dbReference type="EMBL" id="JARJCN010000002">
    <property type="protein sequence ID" value="KAJ7103315.1"/>
    <property type="molecule type" value="Genomic_DNA"/>
</dbReference>
<dbReference type="PROSITE" id="PS50305">
    <property type="entry name" value="SIRTUIN"/>
    <property type="match status" value="1"/>
</dbReference>
<keyword evidence="3" id="KW-0808">Transferase</keyword>
<dbReference type="InterPro" id="IPR026590">
    <property type="entry name" value="Ssirtuin_cat_dom"/>
</dbReference>
<dbReference type="GO" id="GO:0046872">
    <property type="term" value="F:metal ion binding"/>
    <property type="evidence" value="ECO:0007669"/>
    <property type="project" value="UniProtKB-KW"/>
</dbReference>
<dbReference type="PANTHER" id="PTHR11085:SF8">
    <property type="entry name" value="NAD-DEPENDENT HISTONE DEACETYLASE HST3"/>
    <property type="match status" value="1"/>
</dbReference>
<dbReference type="InterPro" id="IPR050134">
    <property type="entry name" value="NAD-dep_sirtuin_deacylases"/>
</dbReference>
<keyword evidence="5" id="KW-0496">Mitochondrion</keyword>
<dbReference type="GO" id="GO:0070403">
    <property type="term" value="F:NAD+ binding"/>
    <property type="evidence" value="ECO:0007669"/>
    <property type="project" value="InterPro"/>
</dbReference>
<dbReference type="AlphaFoldDB" id="A0AAD6UI14"/>
<dbReference type="GO" id="GO:0017136">
    <property type="term" value="F:histone deacetylase activity, NAD-dependent"/>
    <property type="evidence" value="ECO:0007669"/>
    <property type="project" value="TreeGrafter"/>
</dbReference>
<feature type="binding site" evidence="6">
    <location>
        <position position="198"/>
    </location>
    <ligand>
        <name>Zn(2+)</name>
        <dbReference type="ChEBI" id="CHEBI:29105"/>
    </ligand>
</feature>
<feature type="region of interest" description="Disordered" evidence="7">
    <location>
        <begin position="464"/>
        <end position="488"/>
    </location>
</feature>
<keyword evidence="4" id="KW-0520">NAD</keyword>
<keyword evidence="6" id="KW-0862">Zinc</keyword>
<protein>
    <submittedName>
        <fullName evidence="9">DHS-like NAD/FAD-binding domain-containing protein</fullName>
    </submittedName>
</protein>
<feature type="compositionally biased region" description="Basic residues" evidence="7">
    <location>
        <begin position="476"/>
        <end position="488"/>
    </location>
</feature>
<evidence type="ECO:0000256" key="3">
    <source>
        <dbReference type="ARBA" id="ARBA00022679"/>
    </source>
</evidence>
<reference evidence="9" key="1">
    <citation type="submission" date="2023-03" db="EMBL/GenBank/DDBJ databases">
        <title>Massive genome expansion in bonnet fungi (Mycena s.s.) driven by repeated elements and novel gene families across ecological guilds.</title>
        <authorList>
            <consortium name="Lawrence Berkeley National Laboratory"/>
            <person name="Harder C.B."/>
            <person name="Miyauchi S."/>
            <person name="Viragh M."/>
            <person name="Kuo A."/>
            <person name="Thoen E."/>
            <person name="Andreopoulos B."/>
            <person name="Lu D."/>
            <person name="Skrede I."/>
            <person name="Drula E."/>
            <person name="Henrissat B."/>
            <person name="Morin E."/>
            <person name="Kohler A."/>
            <person name="Barry K."/>
            <person name="LaButti K."/>
            <person name="Morin E."/>
            <person name="Salamov A."/>
            <person name="Lipzen A."/>
            <person name="Mereny Z."/>
            <person name="Hegedus B."/>
            <person name="Baldrian P."/>
            <person name="Stursova M."/>
            <person name="Weitz H."/>
            <person name="Taylor A."/>
            <person name="Grigoriev I.V."/>
            <person name="Nagy L.G."/>
            <person name="Martin F."/>
            <person name="Kauserud H."/>
        </authorList>
    </citation>
    <scope>NUCLEOTIDE SEQUENCE</scope>
    <source>
        <strain evidence="9">CBHHK173m</strain>
    </source>
</reference>
<comment type="similarity">
    <text evidence="2">Belongs to the sirtuin family. Class I subfamily.</text>
</comment>
<dbReference type="GO" id="GO:0005739">
    <property type="term" value="C:mitochondrion"/>
    <property type="evidence" value="ECO:0007669"/>
    <property type="project" value="UniProtKB-SubCell"/>
</dbReference>
<gene>
    <name evidence="9" type="ORF">B0H15DRAFT_206409</name>
</gene>
<feature type="region of interest" description="Disordered" evidence="7">
    <location>
        <begin position="365"/>
        <end position="440"/>
    </location>
</feature>
<dbReference type="InterPro" id="IPR026591">
    <property type="entry name" value="Sirtuin_cat_small_dom_sf"/>
</dbReference>
<evidence type="ECO:0000256" key="7">
    <source>
        <dbReference type="SAM" id="MobiDB-lite"/>
    </source>
</evidence>
<evidence type="ECO:0000256" key="4">
    <source>
        <dbReference type="ARBA" id="ARBA00023027"/>
    </source>
</evidence>
<feature type="binding site" evidence="6">
    <location>
        <position position="173"/>
    </location>
    <ligand>
        <name>Zn(2+)</name>
        <dbReference type="ChEBI" id="CHEBI:29105"/>
    </ligand>
</feature>
<feature type="binding site" evidence="6">
    <location>
        <position position="201"/>
    </location>
    <ligand>
        <name>Zn(2+)</name>
        <dbReference type="ChEBI" id="CHEBI:29105"/>
    </ligand>
</feature>
<dbReference type="Gene3D" id="3.30.1600.10">
    <property type="entry name" value="SIR2/SIRT2 'Small Domain"/>
    <property type="match status" value="1"/>
</dbReference>
<dbReference type="Gene3D" id="3.40.50.1220">
    <property type="entry name" value="TPP-binding domain"/>
    <property type="match status" value="1"/>
</dbReference>
<dbReference type="Pfam" id="PF02146">
    <property type="entry name" value="SIR2"/>
    <property type="match status" value="2"/>
</dbReference>
<organism evidence="9 10">
    <name type="scientific">Mycena belliarum</name>
    <dbReference type="NCBI Taxonomy" id="1033014"/>
    <lineage>
        <taxon>Eukaryota</taxon>
        <taxon>Fungi</taxon>
        <taxon>Dikarya</taxon>
        <taxon>Basidiomycota</taxon>
        <taxon>Agaricomycotina</taxon>
        <taxon>Agaricomycetes</taxon>
        <taxon>Agaricomycetidae</taxon>
        <taxon>Agaricales</taxon>
        <taxon>Marasmiineae</taxon>
        <taxon>Mycenaceae</taxon>
        <taxon>Mycena</taxon>
    </lineage>
</organism>
<keyword evidence="10" id="KW-1185">Reference proteome</keyword>
<dbReference type="InterPro" id="IPR003000">
    <property type="entry name" value="Sirtuin"/>
</dbReference>
<feature type="active site" description="Proton acceptor" evidence="6">
    <location>
        <position position="165"/>
    </location>
</feature>
<dbReference type="InterPro" id="IPR029035">
    <property type="entry name" value="DHS-like_NAD/FAD-binding_dom"/>
</dbReference>
<feature type="binding site" evidence="6">
    <location>
        <position position="176"/>
    </location>
    <ligand>
        <name>Zn(2+)</name>
        <dbReference type="ChEBI" id="CHEBI:29105"/>
    </ligand>
</feature>
<evidence type="ECO:0000256" key="5">
    <source>
        <dbReference type="ARBA" id="ARBA00023128"/>
    </source>
</evidence>
<name>A0AAD6UI14_9AGAR</name>
<comment type="caution">
    <text evidence="9">The sequence shown here is derived from an EMBL/GenBank/DDBJ whole genome shotgun (WGS) entry which is preliminary data.</text>
</comment>
<evidence type="ECO:0000313" key="9">
    <source>
        <dbReference type="EMBL" id="KAJ7103315.1"/>
    </source>
</evidence>
<evidence type="ECO:0000259" key="8">
    <source>
        <dbReference type="PROSITE" id="PS50305"/>
    </source>
</evidence>
<comment type="subcellular location">
    <subcellularLocation>
        <location evidence="1">Mitochondrion</location>
    </subcellularLocation>
</comment>
<evidence type="ECO:0000256" key="1">
    <source>
        <dbReference type="ARBA" id="ARBA00004173"/>
    </source>
</evidence>
<dbReference type="PANTHER" id="PTHR11085">
    <property type="entry name" value="NAD-DEPENDENT PROTEIN DEACYLASE SIRTUIN-5, MITOCHONDRIAL-RELATED"/>
    <property type="match status" value="1"/>
</dbReference>
<dbReference type="SUPFAM" id="SSF52467">
    <property type="entry name" value="DHS-like NAD/FAD-binding domain"/>
    <property type="match status" value="1"/>
</dbReference>
<proteinExistence type="inferred from homology"/>
<evidence type="ECO:0000313" key="10">
    <source>
        <dbReference type="Proteomes" id="UP001222325"/>
    </source>
</evidence>
<evidence type="ECO:0000256" key="2">
    <source>
        <dbReference type="ARBA" id="ARBA00006924"/>
    </source>
</evidence>
<keyword evidence="6" id="KW-0479">Metal-binding</keyword>
<evidence type="ECO:0000256" key="6">
    <source>
        <dbReference type="PROSITE-ProRule" id="PRU00236"/>
    </source>
</evidence>
<dbReference type="GO" id="GO:0005634">
    <property type="term" value="C:nucleus"/>
    <property type="evidence" value="ECO:0007669"/>
    <property type="project" value="TreeGrafter"/>
</dbReference>
<dbReference type="Proteomes" id="UP001222325">
    <property type="component" value="Unassembled WGS sequence"/>
</dbReference>
<sequence length="488" mass="53539">MITLDATQKVDSATRRALSDLSLSVAKCKKIVVVTGAGISCSRGIPDFRSSDGLYALVKEKYPDVVLKGRDLFDASLFRDPTSTAVFYTFIAQLKQSIDAASPGPTHDFLRLLDSKKKLLRSYTQNIDGFEARAGLLSSASHEAKSDGKGKSKLRTKQVRNVQLHGDIHRVRCRSCSAEYPCTPEHISIFMEGLPPDCPECLGRAEARIARSARTIKVGSLRPAIVLYDEPHPLGDDIGTIQSADLSRKPDMLIIMGTSLKVHGLKKLVKEFAKTVHSAGPSSSSPSKAKKWSGKVVFVNRTPPAAEWEGIIDYHVVGETDAWVGKVIEDWKKMRPSDWEIQQTLVATDGDVSMNGNFKVVISPKAMAKDTKKKPRKDEENVPPHSADMVMSTPDVTSHPAKTVFTPPLSPSKRRQGNSHYSLESSPSKRRTLPPVKKGLEDGARGLLFTKPIDVAEMGLFDDMNDMSMQSPPKARPLRAGRTRRVAA</sequence>